<dbReference type="InterPro" id="IPR055129">
    <property type="entry name" value="YEATS_dom"/>
</dbReference>
<dbReference type="PROSITE" id="PS51037">
    <property type="entry name" value="YEATS"/>
    <property type="match status" value="1"/>
</dbReference>
<reference evidence="4 5" key="1">
    <citation type="journal article" date="2004" name="Science">
        <title>The genome of the diatom Thalassiosira pseudonana: ecology, evolution, and metabolism.</title>
        <authorList>
            <person name="Armbrust E.V."/>
            <person name="Berges J.A."/>
            <person name="Bowler C."/>
            <person name="Green B.R."/>
            <person name="Martinez D."/>
            <person name="Putnam N.H."/>
            <person name="Zhou S."/>
            <person name="Allen A.E."/>
            <person name="Apt K.E."/>
            <person name="Bechner M."/>
            <person name="Brzezinski M.A."/>
            <person name="Chaal B.K."/>
            <person name="Chiovitti A."/>
            <person name="Davis A.K."/>
            <person name="Demarest M.S."/>
            <person name="Detter J.C."/>
            <person name="Glavina T."/>
            <person name="Goodstein D."/>
            <person name="Hadi M.Z."/>
            <person name="Hellsten U."/>
            <person name="Hildebrand M."/>
            <person name="Jenkins B.D."/>
            <person name="Jurka J."/>
            <person name="Kapitonov V.V."/>
            <person name="Kroger N."/>
            <person name="Lau W.W."/>
            <person name="Lane T.W."/>
            <person name="Larimer F.W."/>
            <person name="Lippmeier J.C."/>
            <person name="Lucas S."/>
            <person name="Medina M."/>
            <person name="Montsant A."/>
            <person name="Obornik M."/>
            <person name="Parker M.S."/>
            <person name="Palenik B."/>
            <person name="Pazour G.J."/>
            <person name="Richardson P.M."/>
            <person name="Rynearson T.A."/>
            <person name="Saito M.A."/>
            <person name="Schwartz D.C."/>
            <person name="Thamatrakoln K."/>
            <person name="Valentin K."/>
            <person name="Vardi A."/>
            <person name="Wilkerson F.P."/>
            <person name="Rokhsar D.S."/>
        </authorList>
    </citation>
    <scope>NUCLEOTIDE SEQUENCE [LARGE SCALE GENOMIC DNA]</scope>
    <source>
        <strain evidence="4 5">CCMP1335</strain>
    </source>
</reference>
<dbReference type="GeneID" id="7451294"/>
<dbReference type="PaxDb" id="35128-Thaps21857"/>
<comment type="subcellular location">
    <subcellularLocation>
        <location evidence="2">Nucleus</location>
    </subcellularLocation>
</comment>
<name>B8BYE3_THAPS</name>
<evidence type="ECO:0000256" key="1">
    <source>
        <dbReference type="ARBA" id="ARBA00023242"/>
    </source>
</evidence>
<dbReference type="HOGENOM" id="CLU_626151_0_0_1"/>
<dbReference type="PANTHER" id="PTHR36847">
    <property type="entry name" value="AMIDOLIGASE ENZYME"/>
    <property type="match status" value="1"/>
</dbReference>
<feature type="domain" description="YEATS" evidence="3">
    <location>
        <begin position="1"/>
        <end position="140"/>
    </location>
</feature>
<dbReference type="OMA" id="MSGHENY"/>
<sequence>MSSIRFVIGNTYTKLSDHRAQYDSTNNHLKVHNWTIYVDVFGNDADLIKKVEFDMGPSFTPHKFTSYCPIKVSENRWRFQSRQQTYGSVKVKVAIIGRGGSVLRRDFRIATSAGGMQSGEIDTFLEYRPHKPLVPVPMADGEFGIELELSTATDMTVGRVVKLIKEKASVVVKDMSGHENYQRARNRNDIWVIMHDGSIACSPGANGCNRFEMKSRILKGGDGLGEVDRVIQALNGISSSLQVNKTMGFHVHVNVSDLSCSDLVKVCQNFVKYEKAMDSLMPASRRKGNFYCKSNRMAVSRGHHTSNDEIHNRLANCRSVEVLGNVMSPDKYHKLNFGPLIGGQQPTIEFRQHSSTYNKEKIKNWIRFCMAFVHNSARYKAPSRASRSVDRDELFEMMMMYVVKDRYLRDYYRSRRQEVDKEDGSCCDGCDSGGGCNAHVRHVKRVRRI</sequence>
<organism evidence="4 5">
    <name type="scientific">Thalassiosira pseudonana</name>
    <name type="common">Marine diatom</name>
    <name type="synonym">Cyclotella nana</name>
    <dbReference type="NCBI Taxonomy" id="35128"/>
    <lineage>
        <taxon>Eukaryota</taxon>
        <taxon>Sar</taxon>
        <taxon>Stramenopiles</taxon>
        <taxon>Ochrophyta</taxon>
        <taxon>Bacillariophyta</taxon>
        <taxon>Coscinodiscophyceae</taxon>
        <taxon>Thalassiosirophycidae</taxon>
        <taxon>Thalassiosirales</taxon>
        <taxon>Thalassiosiraceae</taxon>
        <taxon>Thalassiosira</taxon>
    </lineage>
</organism>
<evidence type="ECO:0000313" key="5">
    <source>
        <dbReference type="Proteomes" id="UP000001449"/>
    </source>
</evidence>
<proteinExistence type="predicted"/>
<gene>
    <name evidence="4" type="ORF">THAPSDRAFT_21857</name>
</gene>
<keyword evidence="1 2" id="KW-0539">Nucleus</keyword>
<dbReference type="AlphaFoldDB" id="B8BYE3"/>
<dbReference type="EMBL" id="CM000640">
    <property type="protein sequence ID" value="EED93873.1"/>
    <property type="molecule type" value="Genomic_DNA"/>
</dbReference>
<dbReference type="InterPro" id="IPR038704">
    <property type="entry name" value="YEAST_sf"/>
</dbReference>
<evidence type="ECO:0000259" key="3">
    <source>
        <dbReference type="PROSITE" id="PS51037"/>
    </source>
</evidence>
<dbReference type="InParanoid" id="B8BYE3"/>
<reference evidence="4 5" key="2">
    <citation type="journal article" date="2008" name="Nature">
        <title>The Phaeodactylum genome reveals the evolutionary history of diatom genomes.</title>
        <authorList>
            <person name="Bowler C."/>
            <person name="Allen A.E."/>
            <person name="Badger J.H."/>
            <person name="Grimwood J."/>
            <person name="Jabbari K."/>
            <person name="Kuo A."/>
            <person name="Maheswari U."/>
            <person name="Martens C."/>
            <person name="Maumus F."/>
            <person name="Otillar R.P."/>
            <person name="Rayko E."/>
            <person name="Salamov A."/>
            <person name="Vandepoele K."/>
            <person name="Beszteri B."/>
            <person name="Gruber A."/>
            <person name="Heijde M."/>
            <person name="Katinka M."/>
            <person name="Mock T."/>
            <person name="Valentin K."/>
            <person name="Verret F."/>
            <person name="Berges J.A."/>
            <person name="Brownlee C."/>
            <person name="Cadoret J.P."/>
            <person name="Chiovitti A."/>
            <person name="Choi C.J."/>
            <person name="Coesel S."/>
            <person name="De Martino A."/>
            <person name="Detter J.C."/>
            <person name="Durkin C."/>
            <person name="Falciatore A."/>
            <person name="Fournet J."/>
            <person name="Haruta M."/>
            <person name="Huysman M.J."/>
            <person name="Jenkins B.D."/>
            <person name="Jiroutova K."/>
            <person name="Jorgensen R.E."/>
            <person name="Joubert Y."/>
            <person name="Kaplan A."/>
            <person name="Kroger N."/>
            <person name="Kroth P.G."/>
            <person name="La Roche J."/>
            <person name="Lindquist E."/>
            <person name="Lommer M."/>
            <person name="Martin-Jezequel V."/>
            <person name="Lopez P.J."/>
            <person name="Lucas S."/>
            <person name="Mangogna M."/>
            <person name="McGinnis K."/>
            <person name="Medlin L.K."/>
            <person name="Montsant A."/>
            <person name="Oudot-Le Secq M.P."/>
            <person name="Napoli C."/>
            <person name="Obornik M."/>
            <person name="Parker M.S."/>
            <person name="Petit J.L."/>
            <person name="Porcel B.M."/>
            <person name="Poulsen N."/>
            <person name="Robison M."/>
            <person name="Rychlewski L."/>
            <person name="Rynearson T.A."/>
            <person name="Schmutz J."/>
            <person name="Shapiro H."/>
            <person name="Siaut M."/>
            <person name="Stanley M."/>
            <person name="Sussman M.R."/>
            <person name="Taylor A.R."/>
            <person name="Vardi A."/>
            <person name="von Dassow P."/>
            <person name="Vyverman W."/>
            <person name="Willis A."/>
            <person name="Wyrwicz L.S."/>
            <person name="Rokhsar D.S."/>
            <person name="Weissenbach J."/>
            <person name="Armbrust E.V."/>
            <person name="Green B.R."/>
            <person name="Van de Peer Y."/>
            <person name="Grigoriev I.V."/>
        </authorList>
    </citation>
    <scope>NUCLEOTIDE SEQUENCE [LARGE SCALE GENOMIC DNA]</scope>
    <source>
        <strain evidence="4 5">CCMP1335</strain>
    </source>
</reference>
<protein>
    <recommendedName>
        <fullName evidence="3">YEATS domain-containing protein</fullName>
    </recommendedName>
</protein>
<accession>B8BYE3</accession>
<keyword evidence="5" id="KW-1185">Reference proteome</keyword>
<evidence type="ECO:0000256" key="2">
    <source>
        <dbReference type="PROSITE-ProRule" id="PRU00376"/>
    </source>
</evidence>
<dbReference type="RefSeq" id="XP_002288437.1">
    <property type="nucleotide sequence ID" value="XM_002288401.1"/>
</dbReference>
<dbReference type="KEGG" id="tps:THAPSDRAFT_21857"/>
<dbReference type="Proteomes" id="UP000001449">
    <property type="component" value="Chromosome 3"/>
</dbReference>
<dbReference type="GO" id="GO:0005634">
    <property type="term" value="C:nucleus"/>
    <property type="evidence" value="ECO:0007669"/>
    <property type="project" value="UniProtKB-SubCell"/>
</dbReference>
<dbReference type="eggNOG" id="ENOG502RUKD">
    <property type="taxonomic scope" value="Eukaryota"/>
</dbReference>
<dbReference type="InterPro" id="IPR022025">
    <property type="entry name" value="Amidoligase_2"/>
</dbReference>
<dbReference type="Pfam" id="PF12224">
    <property type="entry name" value="Amidoligase_2"/>
    <property type="match status" value="1"/>
</dbReference>
<evidence type="ECO:0000313" key="4">
    <source>
        <dbReference type="EMBL" id="EED93873.1"/>
    </source>
</evidence>
<dbReference type="PANTHER" id="PTHR36847:SF1">
    <property type="entry name" value="AMIDOLIGASE ENZYME"/>
    <property type="match status" value="1"/>
</dbReference>
<dbReference type="Gene3D" id="2.60.40.1970">
    <property type="entry name" value="YEATS domain"/>
    <property type="match status" value="1"/>
</dbReference>